<feature type="transmembrane region" description="Helical" evidence="1">
    <location>
        <begin position="439"/>
        <end position="459"/>
    </location>
</feature>
<evidence type="ECO:0000259" key="3">
    <source>
        <dbReference type="Pfam" id="PF09972"/>
    </source>
</evidence>
<organism evidence="6 7">
    <name type="scientific">Propionibacterium australiense</name>
    <dbReference type="NCBI Taxonomy" id="119981"/>
    <lineage>
        <taxon>Bacteria</taxon>
        <taxon>Bacillati</taxon>
        <taxon>Actinomycetota</taxon>
        <taxon>Actinomycetes</taxon>
        <taxon>Propionibacteriales</taxon>
        <taxon>Propionibacteriaceae</taxon>
        <taxon>Propionibacterium</taxon>
    </lineage>
</organism>
<keyword evidence="7" id="KW-1185">Reference proteome</keyword>
<feature type="transmembrane region" description="Helical" evidence="1">
    <location>
        <begin position="465"/>
        <end position="485"/>
    </location>
</feature>
<dbReference type="OrthoDB" id="143710at2"/>
<gene>
    <name evidence="5" type="ORF">D7U36_00150</name>
    <name evidence="6" type="ORF">PROPAUS_0699</name>
</gene>
<dbReference type="Proteomes" id="UP000263928">
    <property type="component" value="Unassembled WGS sequence"/>
</dbReference>
<dbReference type="EMBL" id="RCIW01000001">
    <property type="protein sequence ID" value="RLP12887.1"/>
    <property type="molecule type" value="Genomic_DNA"/>
</dbReference>
<dbReference type="InterPro" id="IPR048389">
    <property type="entry name" value="YciQ-like_C"/>
</dbReference>
<keyword evidence="1" id="KW-0812">Transmembrane</keyword>
<reference evidence="5 8" key="3">
    <citation type="submission" date="2018-10" db="EMBL/GenBank/DDBJ databases">
        <title>Propionibacterium australiense Genome Sequencing and Assembly.</title>
        <authorList>
            <person name="Bernier A.-M."/>
            <person name="Bernard K."/>
        </authorList>
    </citation>
    <scope>NUCLEOTIDE SEQUENCE [LARGE SCALE GENOMIC DNA]</scope>
    <source>
        <strain evidence="5 8">NML98A078</strain>
    </source>
</reference>
<dbReference type="Pfam" id="PF20990">
    <property type="entry name" value="DUF2207_C"/>
    <property type="match status" value="1"/>
</dbReference>
<name>A0A383S524_9ACTN</name>
<feature type="domain" description="DUF2207" evidence="3">
    <location>
        <begin position="54"/>
        <end position="232"/>
    </location>
</feature>
<keyword evidence="2" id="KW-0732">Signal</keyword>
<keyword evidence="1" id="KW-0472">Membrane</keyword>
<dbReference type="RefSeq" id="WP_119161170.1">
    <property type="nucleotide sequence ID" value="NZ_LR134442.1"/>
</dbReference>
<evidence type="ECO:0000313" key="6">
    <source>
        <dbReference type="EMBL" id="SYZ32791.1"/>
    </source>
</evidence>
<dbReference type="InterPro" id="IPR018702">
    <property type="entry name" value="DUF2207"/>
</dbReference>
<proteinExistence type="predicted"/>
<reference evidence="6" key="2">
    <citation type="submission" date="2018-08" db="EMBL/GenBank/DDBJ databases">
        <authorList>
            <person name="Ferrada E.E."/>
            <person name="Latorre B.A."/>
        </authorList>
    </citation>
    <scope>NUCLEOTIDE SEQUENCE [LARGE SCALE GENOMIC DNA]</scope>
    <source>
        <strain evidence="6">Propionibacterium_australiense1</strain>
    </source>
</reference>
<dbReference type="AlphaFoldDB" id="A0A383S524"/>
<reference evidence="7" key="1">
    <citation type="submission" date="2018-08" db="EMBL/GenBank/DDBJ databases">
        <authorList>
            <person name="Hornung B."/>
        </authorList>
    </citation>
    <scope>NUCLEOTIDE SEQUENCE [LARGE SCALE GENOMIC DNA]</scope>
</reference>
<evidence type="ECO:0000313" key="8">
    <source>
        <dbReference type="Proteomes" id="UP000279336"/>
    </source>
</evidence>
<dbReference type="Pfam" id="PF09972">
    <property type="entry name" value="DUF2207"/>
    <property type="match status" value="1"/>
</dbReference>
<feature type="signal peptide" evidence="2">
    <location>
        <begin position="1"/>
        <end position="40"/>
    </location>
</feature>
<feature type="transmembrane region" description="Helical" evidence="1">
    <location>
        <begin position="263"/>
        <end position="283"/>
    </location>
</feature>
<evidence type="ECO:0000259" key="4">
    <source>
        <dbReference type="Pfam" id="PF20990"/>
    </source>
</evidence>
<feature type="domain" description="Predicted membrane protein YciQ-like C-terminal" evidence="4">
    <location>
        <begin position="319"/>
        <end position="542"/>
    </location>
</feature>
<sequence>MTVLPARGGAPRSRWARPFCALCSVLLVSVVLLAAAPARAAAAPNPASGRFVSVDERIELDEQGLARVRIDLVFDAGTTPLDGPVIQVPRRVEADEDDGHRRYRMIETSDVNVTSSTGASTELRSDRTLDKRLYRIGSRNARVTGVQHYTITMTVSGLVTPGSGLDTFAWPIVLDDGPAWGRLAAVVVAPADARDGDCTSTGAATCQVVTAGTVTRFSAQDVAAGDTLTIRTHYRQGSFRDVDESYTIVKTLADRFALDGLDLGGAVVILVIGAGAVLTYVILASRDHRWASPVPGTIPPPSGTRVVRGVARHLPRRSCPPDARPAEVGMLIDARPEFAHITATMLDLAVRGFMTIHREEDHAWTFRRTTKEAGSLELYERTVLKKMFPKVKGRIVTVTSTQQICNTKGGFLTTMEGIERRMTELGWFRVAPNKARTRCRAIGTVVGLSGLLSVVPFAGLLDLGLWSVAITMIGLLILAVIPFMPSRTPVGSAVREQALGFRSFLADLDPDSVDWVESGNIFGRYLPWTVTFGVSKAWIDRFQELTDEGRYRPKFVWYEGLSASPRRDQGELEALNHLVTDFSFALALAARYASTGAAEDTTTP</sequence>
<evidence type="ECO:0000256" key="1">
    <source>
        <dbReference type="SAM" id="Phobius"/>
    </source>
</evidence>
<feature type="chain" id="PRO_5036333847" evidence="2">
    <location>
        <begin position="41"/>
        <end position="604"/>
    </location>
</feature>
<accession>A0A383S524</accession>
<evidence type="ECO:0000313" key="7">
    <source>
        <dbReference type="Proteomes" id="UP000263928"/>
    </source>
</evidence>
<keyword evidence="1" id="KW-1133">Transmembrane helix</keyword>
<dbReference type="Proteomes" id="UP000279336">
    <property type="component" value="Unassembled WGS sequence"/>
</dbReference>
<evidence type="ECO:0000313" key="5">
    <source>
        <dbReference type="EMBL" id="RLP12887.1"/>
    </source>
</evidence>
<evidence type="ECO:0000256" key="2">
    <source>
        <dbReference type="SAM" id="SignalP"/>
    </source>
</evidence>
<dbReference type="EMBL" id="UNQJ01000003">
    <property type="protein sequence ID" value="SYZ32791.1"/>
    <property type="molecule type" value="Genomic_DNA"/>
</dbReference>
<protein>
    <submittedName>
        <fullName evidence="5">DUF2207 domain-containing protein</fullName>
    </submittedName>
    <submittedName>
        <fullName evidence="6">Predicted membrane protein (DUF2207)</fullName>
    </submittedName>
</protein>